<keyword evidence="1" id="KW-0472">Membrane</keyword>
<sequence length="79" mass="9056">MNIQKRTKNNKDKADTYRTAQPKAYGIMAGQKGGFAGLLCYPATLRDLFRFLLVFALVRLDCMAFFFSVFSFGNNFNRK</sequence>
<dbReference type="RefSeq" id="WP_078719982.1">
    <property type="nucleotide sequence ID" value="NZ_CP014339.1"/>
</dbReference>
<evidence type="ECO:0000313" key="4">
    <source>
        <dbReference type="Proteomes" id="UP000189738"/>
    </source>
</evidence>
<dbReference type="EMBL" id="CP014339">
    <property type="protein sequence ID" value="AQX51625.1"/>
    <property type="molecule type" value="Genomic_DNA"/>
</dbReference>
<gene>
    <name evidence="2" type="ORF">AYC66_13500</name>
    <name evidence="3" type="ORF">BAY09_14445</name>
</gene>
<keyword evidence="1" id="KW-1133">Transmembrane helix</keyword>
<feature type="transmembrane region" description="Helical" evidence="1">
    <location>
        <begin position="51"/>
        <end position="73"/>
    </location>
</feature>
<dbReference type="Proteomes" id="UP000189738">
    <property type="component" value="Chromosome"/>
</dbReference>
<evidence type="ECO:0000313" key="2">
    <source>
        <dbReference type="EMBL" id="AQX51625.1"/>
    </source>
</evidence>
<protein>
    <submittedName>
        <fullName evidence="3">Uncharacterized protein</fullName>
    </submittedName>
</protein>
<evidence type="ECO:0000313" key="3">
    <source>
        <dbReference type="EMBL" id="OPB52350.1"/>
    </source>
</evidence>
<keyword evidence="1" id="KW-0812">Transmembrane</keyword>
<proteinExistence type="predicted"/>
<reference evidence="2 4" key="1">
    <citation type="submission" date="2016-02" db="EMBL/GenBank/DDBJ databases">
        <authorList>
            <person name="Nicholson A.C."/>
            <person name="Humrighouse B.W."/>
            <person name="Loparev V."/>
            <person name="Emery B."/>
            <person name="Graziano J."/>
            <person name="McQuiston J.R."/>
        </authorList>
    </citation>
    <scope>NUCLEOTIDE SEQUENCE [LARGE SCALE GENOMIC DNA]</scope>
    <source>
        <strain evidence="2 4">E6809</strain>
    </source>
</reference>
<reference evidence="3" key="2">
    <citation type="submission" date="2016-06" db="EMBL/GenBank/DDBJ databases">
        <authorList>
            <person name="Nicholson A.C."/>
        </authorList>
    </citation>
    <scope>NUCLEOTIDE SEQUENCE [LARGE SCALE GENOMIC DNA]</scope>
    <source>
        <strain evidence="3">E6809</strain>
    </source>
</reference>
<name>A0A494J993_9FLAO</name>
<evidence type="ECO:0000256" key="1">
    <source>
        <dbReference type="SAM" id="Phobius"/>
    </source>
</evidence>
<dbReference type="EMBL" id="MAHS01000003">
    <property type="protein sequence ID" value="OPB52350.1"/>
    <property type="molecule type" value="Genomic_DNA"/>
</dbReference>
<accession>A0A494J993</accession>
<organism evidence="3">
    <name type="scientific">Elizabethkingia anophelis</name>
    <dbReference type="NCBI Taxonomy" id="1117645"/>
    <lineage>
        <taxon>Bacteria</taxon>
        <taxon>Pseudomonadati</taxon>
        <taxon>Bacteroidota</taxon>
        <taxon>Flavobacteriia</taxon>
        <taxon>Flavobacteriales</taxon>
        <taxon>Weeksellaceae</taxon>
        <taxon>Elizabethkingia</taxon>
    </lineage>
</organism>
<dbReference type="AlphaFoldDB" id="A0A494J993"/>